<dbReference type="SUPFAM" id="SSF46689">
    <property type="entry name" value="Homeodomain-like"/>
    <property type="match status" value="1"/>
</dbReference>
<dbReference type="EMBL" id="SUMC01000024">
    <property type="protein sequence ID" value="TKA09159.1"/>
    <property type="molecule type" value="Genomic_DNA"/>
</dbReference>
<dbReference type="Pfam" id="PF02909">
    <property type="entry name" value="TetR_C_1"/>
    <property type="match status" value="1"/>
</dbReference>
<accession>A0A4V5N2A5</accession>
<dbReference type="PANTHER" id="PTHR30055">
    <property type="entry name" value="HTH-TYPE TRANSCRIPTIONAL REGULATOR RUTR"/>
    <property type="match status" value="1"/>
</dbReference>
<dbReference type="GO" id="GO:0045892">
    <property type="term" value="P:negative regulation of DNA-templated transcription"/>
    <property type="evidence" value="ECO:0007669"/>
    <property type="project" value="InterPro"/>
</dbReference>
<evidence type="ECO:0000313" key="7">
    <source>
        <dbReference type="Proteomes" id="UP000305778"/>
    </source>
</evidence>
<evidence type="ECO:0000256" key="4">
    <source>
        <dbReference type="PROSITE-ProRule" id="PRU00335"/>
    </source>
</evidence>
<evidence type="ECO:0000256" key="1">
    <source>
        <dbReference type="ARBA" id="ARBA00023015"/>
    </source>
</evidence>
<dbReference type="PANTHER" id="PTHR30055:SF151">
    <property type="entry name" value="TRANSCRIPTIONAL REGULATORY PROTEIN"/>
    <property type="match status" value="1"/>
</dbReference>
<dbReference type="AlphaFoldDB" id="A0A4V5N2A5"/>
<evidence type="ECO:0000313" key="6">
    <source>
        <dbReference type="EMBL" id="TKA09159.1"/>
    </source>
</evidence>
<feature type="domain" description="HTH tetR-type" evidence="5">
    <location>
        <begin position="18"/>
        <end position="78"/>
    </location>
</feature>
<dbReference type="OrthoDB" id="329481at2"/>
<dbReference type="Proteomes" id="UP000305778">
    <property type="component" value="Unassembled WGS sequence"/>
</dbReference>
<evidence type="ECO:0000256" key="3">
    <source>
        <dbReference type="ARBA" id="ARBA00023163"/>
    </source>
</evidence>
<dbReference type="Pfam" id="PF00440">
    <property type="entry name" value="TetR_N"/>
    <property type="match status" value="1"/>
</dbReference>
<keyword evidence="7" id="KW-1185">Reference proteome</keyword>
<gene>
    <name evidence="6" type="ORF">FCI23_24030</name>
</gene>
<keyword evidence="3" id="KW-0804">Transcription</keyword>
<proteinExistence type="predicted"/>
<evidence type="ECO:0000259" key="5">
    <source>
        <dbReference type="PROSITE" id="PS50977"/>
    </source>
</evidence>
<keyword evidence="1" id="KW-0805">Transcription regulation</keyword>
<name>A0A4V5N2A5_9ACTN</name>
<dbReference type="InterPro" id="IPR009057">
    <property type="entry name" value="Homeodomain-like_sf"/>
</dbReference>
<dbReference type="InterPro" id="IPR004111">
    <property type="entry name" value="Repressor_TetR_C"/>
</dbReference>
<dbReference type="SUPFAM" id="SSF48498">
    <property type="entry name" value="Tetracyclin repressor-like, C-terminal domain"/>
    <property type="match status" value="1"/>
</dbReference>
<dbReference type="RefSeq" id="WP_136726002.1">
    <property type="nucleotide sequence ID" value="NZ_SUMC01000024.1"/>
</dbReference>
<dbReference type="InterPro" id="IPR001647">
    <property type="entry name" value="HTH_TetR"/>
</dbReference>
<feature type="DNA-binding region" description="H-T-H motif" evidence="4">
    <location>
        <begin position="41"/>
        <end position="60"/>
    </location>
</feature>
<dbReference type="Gene3D" id="1.10.357.10">
    <property type="entry name" value="Tetracycline Repressor, domain 2"/>
    <property type="match status" value="1"/>
</dbReference>
<evidence type="ECO:0000256" key="2">
    <source>
        <dbReference type="ARBA" id="ARBA00023125"/>
    </source>
</evidence>
<dbReference type="PROSITE" id="PS50977">
    <property type="entry name" value="HTH_TETR_2"/>
    <property type="match status" value="1"/>
</dbReference>
<reference evidence="6 7" key="1">
    <citation type="submission" date="2019-04" db="EMBL/GenBank/DDBJ databases">
        <title>Streptomyces oryziradicis sp. nov., a novel actinomycete isolated from rhizosphere soil of rice (Oryza sativa L.).</title>
        <authorList>
            <person name="Li C."/>
        </authorList>
    </citation>
    <scope>NUCLEOTIDE SEQUENCE [LARGE SCALE GENOMIC DNA]</scope>
    <source>
        <strain evidence="6 7">NEAU-C40</strain>
    </source>
</reference>
<dbReference type="GO" id="GO:0003700">
    <property type="term" value="F:DNA-binding transcription factor activity"/>
    <property type="evidence" value="ECO:0007669"/>
    <property type="project" value="TreeGrafter"/>
</dbReference>
<dbReference type="GO" id="GO:0000976">
    <property type="term" value="F:transcription cis-regulatory region binding"/>
    <property type="evidence" value="ECO:0007669"/>
    <property type="project" value="TreeGrafter"/>
</dbReference>
<organism evidence="6 7">
    <name type="scientific">Actinacidiphila oryziradicis</name>
    <dbReference type="NCBI Taxonomy" id="2571141"/>
    <lineage>
        <taxon>Bacteria</taxon>
        <taxon>Bacillati</taxon>
        <taxon>Actinomycetota</taxon>
        <taxon>Actinomycetes</taxon>
        <taxon>Kitasatosporales</taxon>
        <taxon>Streptomycetaceae</taxon>
        <taxon>Actinacidiphila</taxon>
    </lineage>
</organism>
<protein>
    <submittedName>
        <fullName evidence="6">TetR/AcrR family transcriptional regulator</fullName>
    </submittedName>
</protein>
<keyword evidence="2 4" id="KW-0238">DNA-binding</keyword>
<sequence>MAQTASGTARRGRGRPPRFSHEQIIVAAVRLLEREPGTELTIKRVAEAVGSAPMALYRYFPDRDTLLQAVADRVIADMEPSNPTGDTWQEQVRCWMRRARERLRPYSQLLPYMAATQQPVGLRALAKLAAILRPLGLSEDNLALAVILIGSTTIGYASYETNRSPAEQVVATMQQALALRPEEERQAAEPLLPRLPAAYARLYDVVLDQTIASIEALAATS</sequence>
<comment type="caution">
    <text evidence="6">The sequence shown here is derived from an EMBL/GenBank/DDBJ whole genome shotgun (WGS) entry which is preliminary data.</text>
</comment>
<dbReference type="InterPro" id="IPR036271">
    <property type="entry name" value="Tet_transcr_reg_TetR-rel_C_sf"/>
</dbReference>
<dbReference type="InterPro" id="IPR050109">
    <property type="entry name" value="HTH-type_TetR-like_transc_reg"/>
</dbReference>